<dbReference type="InterPro" id="IPR052790">
    <property type="entry name" value="YEATS_domain"/>
</dbReference>
<dbReference type="InterPro" id="IPR055129">
    <property type="entry name" value="YEATS_dom"/>
</dbReference>
<evidence type="ECO:0000256" key="3">
    <source>
        <dbReference type="SAM" id="MobiDB-lite"/>
    </source>
</evidence>
<dbReference type="InterPro" id="IPR038704">
    <property type="entry name" value="YEAST_sf"/>
</dbReference>
<evidence type="ECO:0000313" key="5">
    <source>
        <dbReference type="Proteomes" id="UP000025227"/>
    </source>
</evidence>
<feature type="compositionally biased region" description="Low complexity" evidence="3">
    <location>
        <begin position="252"/>
        <end position="279"/>
    </location>
</feature>
<feature type="compositionally biased region" description="Basic and acidic residues" evidence="3">
    <location>
        <begin position="161"/>
        <end position="192"/>
    </location>
</feature>
<feature type="region of interest" description="Disordered" evidence="3">
    <location>
        <begin position="142"/>
        <end position="284"/>
    </location>
</feature>
<dbReference type="CDD" id="cd16906">
    <property type="entry name" value="YEATS_AF-9_like"/>
    <property type="match status" value="1"/>
</dbReference>
<dbReference type="OrthoDB" id="10053467at2759"/>
<feature type="domain" description="YEATS" evidence="4">
    <location>
        <begin position="2"/>
        <end position="138"/>
    </location>
</feature>
<dbReference type="InterPro" id="IPR040930">
    <property type="entry name" value="AF-9_AHD"/>
</dbReference>
<dbReference type="WBParaSite" id="HCON_00088790-00001">
    <property type="protein sequence ID" value="HCON_00088790-00001"/>
    <property type="gene ID" value="HCON_00088790"/>
</dbReference>
<dbReference type="GO" id="GO:0045893">
    <property type="term" value="P:positive regulation of DNA-templated transcription"/>
    <property type="evidence" value="ECO:0007669"/>
    <property type="project" value="TreeGrafter"/>
</dbReference>
<dbReference type="Proteomes" id="UP000025227">
    <property type="component" value="Unplaced"/>
</dbReference>
<comment type="subcellular location">
    <subcellularLocation>
        <location evidence="2">Nucleus</location>
    </subcellularLocation>
</comment>
<evidence type="ECO:0000256" key="1">
    <source>
        <dbReference type="ARBA" id="ARBA00023242"/>
    </source>
</evidence>
<name>A0A7I5E9K4_HAECO</name>
<accession>A0A7I5E9K4</accession>
<evidence type="ECO:0000313" key="6">
    <source>
        <dbReference type="WBParaSite" id="HCON_00088790-00001"/>
    </source>
</evidence>
<dbReference type="Pfam" id="PF03366">
    <property type="entry name" value="YEATS"/>
    <property type="match status" value="1"/>
</dbReference>
<dbReference type="GO" id="GO:0008023">
    <property type="term" value="C:transcription elongation factor complex"/>
    <property type="evidence" value="ECO:0007669"/>
    <property type="project" value="TreeGrafter"/>
</dbReference>
<dbReference type="OMA" id="IHITFTG"/>
<evidence type="ECO:0000256" key="2">
    <source>
        <dbReference type="PROSITE-ProRule" id="PRU00376"/>
    </source>
</evidence>
<keyword evidence="1 2" id="KW-0539">Nucleus</keyword>
<evidence type="ECO:0000259" key="4">
    <source>
        <dbReference type="PROSITE" id="PS51037"/>
    </source>
</evidence>
<dbReference type="GO" id="GO:0003682">
    <property type="term" value="F:chromatin binding"/>
    <property type="evidence" value="ECO:0007669"/>
    <property type="project" value="TreeGrafter"/>
</dbReference>
<reference evidence="6" key="1">
    <citation type="submission" date="2020-12" db="UniProtKB">
        <authorList>
            <consortium name="WormBaseParasite"/>
        </authorList>
    </citation>
    <scope>IDENTIFICATION</scope>
    <source>
        <strain evidence="6">MHco3</strain>
    </source>
</reference>
<dbReference type="AlphaFoldDB" id="A0A7I5E9K4"/>
<dbReference type="PANTHER" id="PTHR47827">
    <property type="entry name" value="AHD DOMAIN-CONTAINING PROTEIN"/>
    <property type="match status" value="1"/>
</dbReference>
<proteinExistence type="predicted"/>
<dbReference type="Pfam" id="PF17793">
    <property type="entry name" value="AHD"/>
    <property type="match status" value="1"/>
</dbReference>
<dbReference type="PANTHER" id="PTHR47827:SF3">
    <property type="entry name" value="AF-9 ANC1 HOMOLOGY DOMAIN-CONTAINING PROTEIN"/>
    <property type="match status" value="1"/>
</dbReference>
<organism evidence="5 6">
    <name type="scientific">Haemonchus contortus</name>
    <name type="common">Barber pole worm</name>
    <dbReference type="NCBI Taxonomy" id="6289"/>
    <lineage>
        <taxon>Eukaryota</taxon>
        <taxon>Metazoa</taxon>
        <taxon>Ecdysozoa</taxon>
        <taxon>Nematoda</taxon>
        <taxon>Chromadorea</taxon>
        <taxon>Rhabditida</taxon>
        <taxon>Rhabditina</taxon>
        <taxon>Rhabditomorpha</taxon>
        <taxon>Strongyloidea</taxon>
        <taxon>Trichostrongylidae</taxon>
        <taxon>Haemonchus</taxon>
    </lineage>
</organism>
<feature type="compositionally biased region" description="Basic and acidic residues" evidence="3">
    <location>
        <begin position="200"/>
        <end position="213"/>
    </location>
</feature>
<sequence>MGVNSRATYVKVLIGHESFALEKPLPNNHRFRWILFVRPIIGSKFTDRTFLSKVEVELHPTFANPFRVLKEPPFELEETGYASFTPKLIIYFNTPHAKPYPVQYDMNLKLEKHAFHQQEMTFAMSDVTPSFLELVRRFCGSTDGKRKKRDAEASGNRTKKSKQDEAKSHNDHSAKEGKESEKKKDYGRDSEKSKKKSKRSSKESEGTDREVVPARDASPESSPMDTSTLRLTITPQRPVKVAPNKAEDRGMDSSSDSSSMYDSSPSSSSSVGASSPPSSRRALPLPELHRRLTSLTDENLIFRVAEILLTHPTSTTMLLPSKPSISFDLTSADAALVAKLSHVLMKTE</sequence>
<dbReference type="PROSITE" id="PS51037">
    <property type="entry name" value="YEATS"/>
    <property type="match status" value="1"/>
</dbReference>
<dbReference type="Gene3D" id="2.60.40.1970">
    <property type="entry name" value="YEATS domain"/>
    <property type="match status" value="1"/>
</dbReference>
<feature type="compositionally biased region" description="Polar residues" evidence="3">
    <location>
        <begin position="219"/>
        <end position="235"/>
    </location>
</feature>
<keyword evidence="5" id="KW-1185">Reference proteome</keyword>
<protein>
    <submittedName>
        <fullName evidence="6">AHD domain-containing protein</fullName>
    </submittedName>
</protein>